<evidence type="ECO:0000313" key="13">
    <source>
        <dbReference type="Proteomes" id="UP000594262"/>
    </source>
</evidence>
<feature type="transmembrane region" description="Helical" evidence="10">
    <location>
        <begin position="316"/>
        <end position="334"/>
    </location>
</feature>
<reference evidence="12" key="1">
    <citation type="submission" date="2021-01" db="UniProtKB">
        <authorList>
            <consortium name="EnsemblMetazoa"/>
        </authorList>
    </citation>
    <scope>IDENTIFICATION</scope>
</reference>
<dbReference type="Pfam" id="PF00001">
    <property type="entry name" value="7tm_1"/>
    <property type="match status" value="1"/>
</dbReference>
<dbReference type="InterPro" id="IPR000276">
    <property type="entry name" value="GPCR_Rhodpsn"/>
</dbReference>
<dbReference type="Gene3D" id="1.20.1070.10">
    <property type="entry name" value="Rhodopsin 7-helix transmembrane proteins"/>
    <property type="match status" value="1"/>
</dbReference>
<feature type="transmembrane region" description="Helical" evidence="10">
    <location>
        <begin position="116"/>
        <end position="136"/>
    </location>
</feature>
<evidence type="ECO:0000256" key="2">
    <source>
        <dbReference type="ARBA" id="ARBA00022475"/>
    </source>
</evidence>
<dbReference type="AlphaFoldDB" id="A0A7M5UTN3"/>
<dbReference type="GO" id="GO:0004930">
    <property type="term" value="F:G protein-coupled receptor activity"/>
    <property type="evidence" value="ECO:0007669"/>
    <property type="project" value="UniProtKB-KW"/>
</dbReference>
<keyword evidence="6 10" id="KW-0472">Membrane</keyword>
<evidence type="ECO:0000256" key="4">
    <source>
        <dbReference type="ARBA" id="ARBA00022989"/>
    </source>
</evidence>
<keyword evidence="5 9" id="KW-0297">G-protein coupled receptor</keyword>
<evidence type="ECO:0000256" key="3">
    <source>
        <dbReference type="ARBA" id="ARBA00022692"/>
    </source>
</evidence>
<organism evidence="12 13">
    <name type="scientific">Clytia hemisphaerica</name>
    <dbReference type="NCBI Taxonomy" id="252671"/>
    <lineage>
        <taxon>Eukaryota</taxon>
        <taxon>Metazoa</taxon>
        <taxon>Cnidaria</taxon>
        <taxon>Hydrozoa</taxon>
        <taxon>Hydroidolina</taxon>
        <taxon>Leptothecata</taxon>
        <taxon>Obeliida</taxon>
        <taxon>Clytiidae</taxon>
        <taxon>Clytia</taxon>
    </lineage>
</organism>
<keyword evidence="13" id="KW-1185">Reference proteome</keyword>
<name>A0A7M5UTN3_9CNID</name>
<comment type="similarity">
    <text evidence="9">Belongs to the G-protein coupled receptor 1 family.</text>
</comment>
<feature type="transmembrane region" description="Helical" evidence="10">
    <location>
        <begin position="148"/>
        <end position="167"/>
    </location>
</feature>
<dbReference type="CDD" id="cd00637">
    <property type="entry name" value="7tm_classA_rhodopsin-like"/>
    <property type="match status" value="1"/>
</dbReference>
<evidence type="ECO:0000313" key="12">
    <source>
        <dbReference type="EnsemblMetazoa" id="CLYHEMP002442.1"/>
    </source>
</evidence>
<dbReference type="PANTHER" id="PTHR24249">
    <property type="entry name" value="HISTAMINE RECEPTOR-RELATED G-PROTEIN COUPLED RECEPTOR"/>
    <property type="match status" value="1"/>
</dbReference>
<dbReference type="PRINTS" id="PR00237">
    <property type="entry name" value="GPCRRHODOPSN"/>
</dbReference>
<evidence type="ECO:0000256" key="9">
    <source>
        <dbReference type="RuleBase" id="RU000688"/>
    </source>
</evidence>
<feature type="transmembrane region" description="Helical" evidence="10">
    <location>
        <begin position="201"/>
        <end position="220"/>
    </location>
</feature>
<comment type="subcellular location">
    <subcellularLocation>
        <location evidence="1">Cell membrane</location>
        <topology evidence="1">Multi-pass membrane protein</topology>
    </subcellularLocation>
</comment>
<feature type="transmembrane region" description="Helical" evidence="10">
    <location>
        <begin position="62"/>
        <end position="80"/>
    </location>
</feature>
<evidence type="ECO:0000256" key="10">
    <source>
        <dbReference type="SAM" id="Phobius"/>
    </source>
</evidence>
<evidence type="ECO:0000256" key="7">
    <source>
        <dbReference type="ARBA" id="ARBA00023170"/>
    </source>
</evidence>
<dbReference type="PANTHER" id="PTHR24249:SF372">
    <property type="entry name" value="G-PROTEIN COUPLED RECEPTORS FAMILY 1 PROFILE DOMAIN-CONTAINING PROTEIN"/>
    <property type="match status" value="1"/>
</dbReference>
<sequence length="406" mass="46677">MNISINNNTIDNLNRIGMAILDRNILTTVYVLNVILGVPANSLLLYSLLIKKRESRRENINGYQFYAFMAIVDLINSSLVPSFHITGVHFKTITYDDYYENLCRVILSCNYSLSMLSLWALSLLSIDRCLALVYPFKYHDNDYTKTKFAVIAIVVCHTMIVIIPASTENYFQYEGQPGLMCGMVFKRLNSVYGVYVGTTQLALPSCIIGVSNCIVFRIAIKKLQETRLFKQRIGRLSVKRGKIIEQDAESSKEKPSTQCWDKQWPDSQNPSILSIKASIEEIKPAILPIHNFSLDAKNINEKSQEQVPNDRKKLKIIISTLFLFLNALVCWLPYLLPRFLAFLHIKQFSSRTFVYTVIGTTYISTLNPYIIFYTRKDLRLFKSESFVTNFNRQRSIKHKTTDAKNC</sequence>
<dbReference type="OrthoDB" id="5969750at2759"/>
<feature type="transmembrane region" description="Helical" evidence="10">
    <location>
        <begin position="354"/>
        <end position="373"/>
    </location>
</feature>
<keyword evidence="8 9" id="KW-0807">Transducer</keyword>
<dbReference type="Proteomes" id="UP000594262">
    <property type="component" value="Unplaced"/>
</dbReference>
<feature type="domain" description="G-protein coupled receptors family 1 profile" evidence="11">
    <location>
        <begin position="40"/>
        <end position="371"/>
    </location>
</feature>
<evidence type="ECO:0000256" key="1">
    <source>
        <dbReference type="ARBA" id="ARBA00004651"/>
    </source>
</evidence>
<evidence type="ECO:0000256" key="6">
    <source>
        <dbReference type="ARBA" id="ARBA00023136"/>
    </source>
</evidence>
<dbReference type="PROSITE" id="PS50262">
    <property type="entry name" value="G_PROTEIN_RECEP_F1_2"/>
    <property type="match status" value="1"/>
</dbReference>
<dbReference type="RefSeq" id="XP_066932086.1">
    <property type="nucleotide sequence ID" value="XM_067075985.1"/>
</dbReference>
<accession>A0A7M5UTN3</accession>
<feature type="transmembrane region" description="Helical" evidence="10">
    <location>
        <begin position="30"/>
        <end position="50"/>
    </location>
</feature>
<dbReference type="SUPFAM" id="SSF81321">
    <property type="entry name" value="Family A G protein-coupled receptor-like"/>
    <property type="match status" value="1"/>
</dbReference>
<keyword evidence="7 9" id="KW-0675">Receptor</keyword>
<proteinExistence type="inferred from homology"/>
<keyword evidence="2" id="KW-1003">Cell membrane</keyword>
<evidence type="ECO:0000256" key="5">
    <source>
        <dbReference type="ARBA" id="ARBA00023040"/>
    </source>
</evidence>
<dbReference type="GO" id="GO:0005886">
    <property type="term" value="C:plasma membrane"/>
    <property type="evidence" value="ECO:0007669"/>
    <property type="project" value="UniProtKB-SubCell"/>
</dbReference>
<keyword evidence="3 9" id="KW-0812">Transmembrane</keyword>
<dbReference type="GeneID" id="136819741"/>
<keyword evidence="4 10" id="KW-1133">Transmembrane helix</keyword>
<evidence type="ECO:0000256" key="8">
    <source>
        <dbReference type="ARBA" id="ARBA00023224"/>
    </source>
</evidence>
<evidence type="ECO:0000259" key="11">
    <source>
        <dbReference type="PROSITE" id="PS50262"/>
    </source>
</evidence>
<dbReference type="PROSITE" id="PS00237">
    <property type="entry name" value="G_PROTEIN_RECEP_F1_1"/>
    <property type="match status" value="1"/>
</dbReference>
<dbReference type="InterPro" id="IPR050569">
    <property type="entry name" value="TAAR"/>
</dbReference>
<protein>
    <recommendedName>
        <fullName evidence="11">G-protein coupled receptors family 1 profile domain-containing protein</fullName>
    </recommendedName>
</protein>
<dbReference type="InterPro" id="IPR017452">
    <property type="entry name" value="GPCR_Rhodpsn_7TM"/>
</dbReference>
<dbReference type="EnsemblMetazoa" id="CLYHEMT002442.1">
    <property type="protein sequence ID" value="CLYHEMP002442.1"/>
    <property type="gene ID" value="CLYHEMG002442"/>
</dbReference>